<dbReference type="Proteomes" id="UP000886523">
    <property type="component" value="Unassembled WGS sequence"/>
</dbReference>
<keyword evidence="2" id="KW-1185">Reference proteome</keyword>
<accession>A0A9P6DVJ9</accession>
<dbReference type="AlphaFoldDB" id="A0A9P6DVJ9"/>
<comment type="caution">
    <text evidence="1">The sequence shown here is derived from an EMBL/GenBank/DDBJ whole genome shotgun (WGS) entry which is preliminary data.</text>
</comment>
<evidence type="ECO:0000313" key="2">
    <source>
        <dbReference type="Proteomes" id="UP000886523"/>
    </source>
</evidence>
<dbReference type="EMBL" id="MU128939">
    <property type="protein sequence ID" value="KAF9516486.1"/>
    <property type="molecule type" value="Genomic_DNA"/>
</dbReference>
<reference evidence="1" key="1">
    <citation type="journal article" date="2020" name="Nat. Commun.">
        <title>Large-scale genome sequencing of mycorrhizal fungi provides insights into the early evolution of symbiotic traits.</title>
        <authorList>
            <person name="Miyauchi S."/>
            <person name="Kiss E."/>
            <person name="Kuo A."/>
            <person name="Drula E."/>
            <person name="Kohler A."/>
            <person name="Sanchez-Garcia M."/>
            <person name="Morin E."/>
            <person name="Andreopoulos B."/>
            <person name="Barry K.W."/>
            <person name="Bonito G."/>
            <person name="Buee M."/>
            <person name="Carver A."/>
            <person name="Chen C."/>
            <person name="Cichocki N."/>
            <person name="Clum A."/>
            <person name="Culley D."/>
            <person name="Crous P.W."/>
            <person name="Fauchery L."/>
            <person name="Girlanda M."/>
            <person name="Hayes R.D."/>
            <person name="Keri Z."/>
            <person name="LaButti K."/>
            <person name="Lipzen A."/>
            <person name="Lombard V."/>
            <person name="Magnuson J."/>
            <person name="Maillard F."/>
            <person name="Murat C."/>
            <person name="Nolan M."/>
            <person name="Ohm R.A."/>
            <person name="Pangilinan J."/>
            <person name="Pereira M.F."/>
            <person name="Perotto S."/>
            <person name="Peter M."/>
            <person name="Pfister S."/>
            <person name="Riley R."/>
            <person name="Sitrit Y."/>
            <person name="Stielow J.B."/>
            <person name="Szollosi G."/>
            <person name="Zifcakova L."/>
            <person name="Stursova M."/>
            <person name="Spatafora J.W."/>
            <person name="Tedersoo L."/>
            <person name="Vaario L.M."/>
            <person name="Yamada A."/>
            <person name="Yan M."/>
            <person name="Wang P."/>
            <person name="Xu J."/>
            <person name="Bruns T."/>
            <person name="Baldrian P."/>
            <person name="Vilgalys R."/>
            <person name="Dunand C."/>
            <person name="Henrissat B."/>
            <person name="Grigoriev I.V."/>
            <person name="Hibbett D."/>
            <person name="Nagy L.G."/>
            <person name="Martin F.M."/>
        </authorList>
    </citation>
    <scope>NUCLEOTIDE SEQUENCE</scope>
    <source>
        <strain evidence="1">UP504</strain>
    </source>
</reference>
<protein>
    <submittedName>
        <fullName evidence="1">Uncharacterized protein</fullName>
    </submittedName>
</protein>
<gene>
    <name evidence="1" type="ORF">BS47DRAFT_1340836</name>
</gene>
<name>A0A9P6DVJ9_9AGAM</name>
<organism evidence="1 2">
    <name type="scientific">Hydnum rufescens UP504</name>
    <dbReference type="NCBI Taxonomy" id="1448309"/>
    <lineage>
        <taxon>Eukaryota</taxon>
        <taxon>Fungi</taxon>
        <taxon>Dikarya</taxon>
        <taxon>Basidiomycota</taxon>
        <taxon>Agaricomycotina</taxon>
        <taxon>Agaricomycetes</taxon>
        <taxon>Cantharellales</taxon>
        <taxon>Hydnaceae</taxon>
        <taxon>Hydnum</taxon>
    </lineage>
</organism>
<evidence type="ECO:0000313" key="1">
    <source>
        <dbReference type="EMBL" id="KAF9516486.1"/>
    </source>
</evidence>
<sequence length="96" mass="10770">MFHQTAICELEADLSMGRTGASWDDSGVIGLDVWSSPSVLCSEDLSMFVVCHPDTWWKLILLLSVSRKIYKINQGILIVFKFGTLGLRVFAIKISY</sequence>
<proteinExistence type="predicted"/>